<dbReference type="OrthoDB" id="8021850at2759"/>
<dbReference type="InterPro" id="IPR019172">
    <property type="entry name" value="Osteopetrosis-assoc_TM_1"/>
</dbReference>
<accession>A0A1D1VT88</accession>
<evidence type="ECO:0008006" key="5">
    <source>
        <dbReference type="Google" id="ProtNLM"/>
    </source>
</evidence>
<comment type="caution">
    <text evidence="3">The sequence shown here is derived from an EMBL/GenBank/DDBJ whole genome shotgun (WGS) entry which is preliminary data.</text>
</comment>
<evidence type="ECO:0000313" key="3">
    <source>
        <dbReference type="EMBL" id="GAV02174.1"/>
    </source>
</evidence>
<evidence type="ECO:0000313" key="4">
    <source>
        <dbReference type="Proteomes" id="UP000186922"/>
    </source>
</evidence>
<dbReference type="EMBL" id="BDGG01000008">
    <property type="protein sequence ID" value="GAV02174.1"/>
    <property type="molecule type" value="Genomic_DNA"/>
</dbReference>
<gene>
    <name evidence="3" type="primary">RvY_12771</name>
    <name evidence="3" type="synonym">RvY_12771.1</name>
    <name evidence="3" type="ORF">RvY_12771-1</name>
</gene>
<reference evidence="3 4" key="1">
    <citation type="journal article" date="2016" name="Nat. Commun.">
        <title>Extremotolerant tardigrade genome and improved radiotolerance of human cultured cells by tardigrade-unique protein.</title>
        <authorList>
            <person name="Hashimoto T."/>
            <person name="Horikawa D.D."/>
            <person name="Saito Y."/>
            <person name="Kuwahara H."/>
            <person name="Kozuka-Hata H."/>
            <person name="Shin-I T."/>
            <person name="Minakuchi Y."/>
            <person name="Ohishi K."/>
            <person name="Motoyama A."/>
            <person name="Aizu T."/>
            <person name="Enomoto A."/>
            <person name="Kondo K."/>
            <person name="Tanaka S."/>
            <person name="Hara Y."/>
            <person name="Koshikawa S."/>
            <person name="Sagara H."/>
            <person name="Miura T."/>
            <person name="Yokobori S."/>
            <person name="Miyagawa K."/>
            <person name="Suzuki Y."/>
            <person name="Kubo T."/>
            <person name="Oyama M."/>
            <person name="Kohara Y."/>
            <person name="Fujiyama A."/>
            <person name="Arakawa K."/>
            <person name="Katayama T."/>
            <person name="Toyoda A."/>
            <person name="Kunieda T."/>
        </authorList>
    </citation>
    <scope>NUCLEOTIDE SEQUENCE [LARGE SCALE GENOMIC DNA]</scope>
    <source>
        <strain evidence="3 4">YOKOZUNA-1</strain>
    </source>
</reference>
<proteinExistence type="predicted"/>
<sequence>MRYYPWFNQTIRRISSLVYLILAFGFCTAKVSLSDIVSITKDLAVDWSHLTPFLACGEDGNQIAANCLRPPTSDSHTQTDDVHPDDPQSIRPDPSLLSRRVAKIGACQEYLTIYGGASSSFLGCAVNFSRPILLCEKCVDQYLHSQEAHIDYSEAMNEDGISCQDVVYGSDLIEVVDRINTSITALWDNANCAYCFNSYSISHGTVVYEYSENLITFTRKHQNLSECFNHNGIKLDRLLNKMENLTNATIVCEECYPMYKDLTDFFLKNYTEDISRTCMDVVDLMNQTRRMWSRYFRCQDRNPDMFYVWTVVIVIFSSTVVFYIAMLFNSTFEAYVIRGQARLLPNPVASGGGSYRNLSASTADLSYQSYAPL</sequence>
<dbReference type="PANTHER" id="PTHR15644">
    <property type="entry name" value="OSTEOPETROSIS ASSOCIATED TRANSMEMBRANE PROTEIN 1"/>
    <property type="match status" value="1"/>
</dbReference>
<keyword evidence="4" id="KW-1185">Reference proteome</keyword>
<feature type="compositionally biased region" description="Basic and acidic residues" evidence="1">
    <location>
        <begin position="77"/>
        <end position="88"/>
    </location>
</feature>
<protein>
    <recommendedName>
        <fullName evidence="5">Osteopetrosis-associated transmembrane protein 1</fullName>
    </recommendedName>
</protein>
<keyword evidence="2" id="KW-1133">Transmembrane helix</keyword>
<dbReference type="PANTHER" id="PTHR15644:SF2">
    <property type="entry name" value="OSTEOPETROSIS-ASSOCIATED TRANSMEMBRANE PROTEIN 1"/>
    <property type="match status" value="1"/>
</dbReference>
<dbReference type="STRING" id="947166.A0A1D1VT88"/>
<keyword evidence="2" id="KW-0472">Membrane</keyword>
<evidence type="ECO:0000256" key="1">
    <source>
        <dbReference type="SAM" id="MobiDB-lite"/>
    </source>
</evidence>
<name>A0A1D1VT88_RAMVA</name>
<dbReference type="GO" id="GO:0005829">
    <property type="term" value="C:cytosol"/>
    <property type="evidence" value="ECO:0007669"/>
    <property type="project" value="TreeGrafter"/>
</dbReference>
<dbReference type="Proteomes" id="UP000186922">
    <property type="component" value="Unassembled WGS sequence"/>
</dbReference>
<feature type="transmembrane region" description="Helical" evidence="2">
    <location>
        <begin position="306"/>
        <end position="328"/>
    </location>
</feature>
<dbReference type="AlphaFoldDB" id="A0A1D1VT88"/>
<keyword evidence="2" id="KW-0812">Transmembrane</keyword>
<organism evidence="3 4">
    <name type="scientific">Ramazzottius varieornatus</name>
    <name type="common">Water bear</name>
    <name type="synonym">Tardigrade</name>
    <dbReference type="NCBI Taxonomy" id="947166"/>
    <lineage>
        <taxon>Eukaryota</taxon>
        <taxon>Metazoa</taxon>
        <taxon>Ecdysozoa</taxon>
        <taxon>Tardigrada</taxon>
        <taxon>Eutardigrada</taxon>
        <taxon>Parachela</taxon>
        <taxon>Hypsibioidea</taxon>
        <taxon>Ramazzottiidae</taxon>
        <taxon>Ramazzottius</taxon>
    </lineage>
</organism>
<dbReference type="Pfam" id="PF09777">
    <property type="entry name" value="OSTMP1"/>
    <property type="match status" value="1"/>
</dbReference>
<evidence type="ECO:0000256" key="2">
    <source>
        <dbReference type="SAM" id="Phobius"/>
    </source>
</evidence>
<feature type="region of interest" description="Disordered" evidence="1">
    <location>
        <begin position="69"/>
        <end position="92"/>
    </location>
</feature>